<evidence type="ECO:0000313" key="9">
    <source>
        <dbReference type="Proteomes" id="UP000284731"/>
    </source>
</evidence>
<keyword evidence="5 6" id="KW-0472">Membrane</keyword>
<proteinExistence type="predicted"/>
<dbReference type="InterPro" id="IPR015867">
    <property type="entry name" value="N-reg_PII/ATP_PRibTrfase_C"/>
</dbReference>
<dbReference type="PANTHER" id="PTHR33545:SF5">
    <property type="entry name" value="UPF0750 MEMBRANE PROTEIN YITT"/>
    <property type="match status" value="1"/>
</dbReference>
<evidence type="ECO:0000256" key="1">
    <source>
        <dbReference type="ARBA" id="ARBA00004651"/>
    </source>
</evidence>
<dbReference type="Pfam" id="PF10035">
    <property type="entry name" value="DUF2179"/>
    <property type="match status" value="1"/>
</dbReference>
<name>A0A412PEM5_9FIRM</name>
<dbReference type="EMBL" id="QRWX01000002">
    <property type="protein sequence ID" value="RGT56085.1"/>
    <property type="molecule type" value="Genomic_DNA"/>
</dbReference>
<feature type="transmembrane region" description="Helical" evidence="6">
    <location>
        <begin position="118"/>
        <end position="140"/>
    </location>
</feature>
<dbReference type="CDD" id="cd16379">
    <property type="entry name" value="YitT_C_like"/>
    <property type="match status" value="1"/>
</dbReference>
<gene>
    <name evidence="8" type="ORF">DWX20_04565</name>
</gene>
<evidence type="ECO:0000259" key="7">
    <source>
        <dbReference type="Pfam" id="PF10035"/>
    </source>
</evidence>
<dbReference type="PIRSF" id="PIRSF006483">
    <property type="entry name" value="Membrane_protein_YitT"/>
    <property type="match status" value="1"/>
</dbReference>
<reference evidence="8 9" key="1">
    <citation type="submission" date="2018-08" db="EMBL/GenBank/DDBJ databases">
        <title>A genome reference for cultivated species of the human gut microbiota.</title>
        <authorList>
            <person name="Zou Y."/>
            <person name="Xue W."/>
            <person name="Luo G."/>
        </authorList>
    </citation>
    <scope>NUCLEOTIDE SEQUENCE [LARGE SCALE GENOMIC DNA]</scope>
    <source>
        <strain evidence="8 9">AF18-46</strain>
    </source>
</reference>
<protein>
    <submittedName>
        <fullName evidence="8">YitT family protein</fullName>
    </submittedName>
</protein>
<keyword evidence="2" id="KW-1003">Cell membrane</keyword>
<dbReference type="GO" id="GO:0005886">
    <property type="term" value="C:plasma membrane"/>
    <property type="evidence" value="ECO:0007669"/>
    <property type="project" value="UniProtKB-SubCell"/>
</dbReference>
<dbReference type="GeneID" id="89620107"/>
<keyword evidence="4 6" id="KW-1133">Transmembrane helix</keyword>
<evidence type="ECO:0000256" key="3">
    <source>
        <dbReference type="ARBA" id="ARBA00022692"/>
    </source>
</evidence>
<dbReference type="RefSeq" id="WP_118764648.1">
    <property type="nucleotide sequence ID" value="NZ_AP028934.1"/>
</dbReference>
<comment type="caution">
    <text evidence="8">The sequence shown here is derived from an EMBL/GenBank/DDBJ whole genome shotgun (WGS) entry which is preliminary data.</text>
</comment>
<organism evidence="8 9">
    <name type="scientific">Solobacterium moorei</name>
    <dbReference type="NCBI Taxonomy" id="102148"/>
    <lineage>
        <taxon>Bacteria</taxon>
        <taxon>Bacillati</taxon>
        <taxon>Bacillota</taxon>
        <taxon>Erysipelotrichia</taxon>
        <taxon>Erysipelotrichales</taxon>
        <taxon>Erysipelotrichaceae</taxon>
        <taxon>Solobacterium</taxon>
    </lineage>
</organism>
<evidence type="ECO:0000256" key="6">
    <source>
        <dbReference type="SAM" id="Phobius"/>
    </source>
</evidence>
<feature type="transmembrane region" description="Helical" evidence="6">
    <location>
        <begin position="15"/>
        <end position="32"/>
    </location>
</feature>
<dbReference type="InterPro" id="IPR019264">
    <property type="entry name" value="DUF2179"/>
</dbReference>
<dbReference type="InterPro" id="IPR051461">
    <property type="entry name" value="UPF0750_membrane"/>
</dbReference>
<feature type="transmembrane region" description="Helical" evidence="6">
    <location>
        <begin position="90"/>
        <end position="112"/>
    </location>
</feature>
<evidence type="ECO:0000256" key="4">
    <source>
        <dbReference type="ARBA" id="ARBA00022989"/>
    </source>
</evidence>
<keyword evidence="3 6" id="KW-0812">Transmembrane</keyword>
<dbReference type="Proteomes" id="UP000284731">
    <property type="component" value="Unassembled WGS sequence"/>
</dbReference>
<accession>A0A412PEM5</accession>
<evidence type="ECO:0000256" key="5">
    <source>
        <dbReference type="ARBA" id="ARBA00023136"/>
    </source>
</evidence>
<dbReference type="AlphaFoldDB" id="A0A412PEM5"/>
<feature type="transmembrane region" description="Helical" evidence="6">
    <location>
        <begin position="161"/>
        <end position="181"/>
    </location>
</feature>
<dbReference type="InterPro" id="IPR003740">
    <property type="entry name" value="YitT"/>
</dbReference>
<comment type="subcellular location">
    <subcellularLocation>
        <location evidence="1">Cell membrane</location>
        <topology evidence="1">Multi-pass membrane protein</topology>
    </subcellularLocation>
</comment>
<evidence type="ECO:0000256" key="2">
    <source>
        <dbReference type="ARBA" id="ARBA00022475"/>
    </source>
</evidence>
<evidence type="ECO:0000313" key="8">
    <source>
        <dbReference type="EMBL" id="RGT56085.1"/>
    </source>
</evidence>
<dbReference type="Pfam" id="PF02588">
    <property type="entry name" value="YitT_membrane"/>
    <property type="match status" value="1"/>
</dbReference>
<dbReference type="PANTHER" id="PTHR33545">
    <property type="entry name" value="UPF0750 MEMBRANE PROTEIN YITT-RELATED"/>
    <property type="match status" value="1"/>
</dbReference>
<dbReference type="Gene3D" id="3.30.70.120">
    <property type="match status" value="1"/>
</dbReference>
<feature type="transmembrane region" description="Helical" evidence="6">
    <location>
        <begin position="63"/>
        <end position="83"/>
    </location>
</feature>
<sequence>MSIHKLNMTFTKKDIQYILTIALSALVYAFGIESFVSSGNLFPGGFAGISRLVVMLVERHLGLAIPFGVIYWVMNFTVVLFIWNRIGHKFVLYSILWFSLSSLFSIVINVPIVTQDMLLIAVFGGLINGFAIGLALRSNASSGGTDFIAIDLSVRLKRPTWNYLLGLNAFVLVLAGLAFGWDKALYSIIFQYVSTQVVNTMHQRYKITRVQVITDHADKICEAVFSTVRHGITKIDVEGAFKHQPHTMLLITVNNYQLPEVISCIRKADEHAFMTFNAVEKIIGNYYQKPLE</sequence>
<feature type="domain" description="DUF2179" evidence="7">
    <location>
        <begin position="230"/>
        <end position="284"/>
    </location>
</feature>